<dbReference type="Gene3D" id="2.60.40.10">
    <property type="entry name" value="Immunoglobulins"/>
    <property type="match status" value="1"/>
</dbReference>
<name>A0A1I1E7Y7_9SPHI</name>
<protein>
    <submittedName>
        <fullName evidence="4">Rhamnogalacturonan endolyase</fullName>
    </submittedName>
</protein>
<dbReference type="SUPFAM" id="SSF69318">
    <property type="entry name" value="Integrin alpha N-terminal domain"/>
    <property type="match status" value="1"/>
</dbReference>
<keyword evidence="1" id="KW-0732">Signal</keyword>
<evidence type="ECO:0000313" key="5">
    <source>
        <dbReference type="Proteomes" id="UP000199577"/>
    </source>
</evidence>
<keyword evidence="5" id="KW-1185">Reference proteome</keyword>
<organism evidence="4 5">
    <name type="scientific">Parapedobacter composti</name>
    <dbReference type="NCBI Taxonomy" id="623281"/>
    <lineage>
        <taxon>Bacteria</taxon>
        <taxon>Pseudomonadati</taxon>
        <taxon>Bacteroidota</taxon>
        <taxon>Sphingobacteriia</taxon>
        <taxon>Sphingobacteriales</taxon>
        <taxon>Sphingobacteriaceae</taxon>
        <taxon>Parapedobacter</taxon>
    </lineage>
</organism>
<feature type="signal peptide" evidence="1">
    <location>
        <begin position="1"/>
        <end position="25"/>
    </location>
</feature>
<dbReference type="InterPro" id="IPR034641">
    <property type="entry name" value="RGL11"/>
</dbReference>
<dbReference type="CDD" id="cd10318">
    <property type="entry name" value="RGL11"/>
    <property type="match status" value="1"/>
</dbReference>
<reference evidence="4 5" key="1">
    <citation type="submission" date="2016-10" db="EMBL/GenBank/DDBJ databases">
        <authorList>
            <person name="de Groot N.N."/>
        </authorList>
    </citation>
    <scope>NUCLEOTIDE SEQUENCE [LARGE SCALE GENOMIC DNA]</scope>
    <source>
        <strain evidence="4 5">DSM 22900</strain>
    </source>
</reference>
<feature type="domain" description="Rhamnogalacturonan lyase family 11 C-terminal" evidence="3">
    <location>
        <begin position="138"/>
        <end position="598"/>
    </location>
</feature>
<dbReference type="PANTHER" id="PTHR43118">
    <property type="entry name" value="RHAMNOGALACTURONAN LYASE (EUROFUNG)"/>
    <property type="match status" value="1"/>
</dbReference>
<dbReference type="InterPro" id="IPR041624">
    <property type="entry name" value="RGI_lyase"/>
</dbReference>
<dbReference type="RefSeq" id="WP_170845593.1">
    <property type="nucleotide sequence ID" value="NZ_FOLL01000001.1"/>
</dbReference>
<evidence type="ECO:0000259" key="2">
    <source>
        <dbReference type="Pfam" id="PF18370"/>
    </source>
</evidence>
<sequence>MKFFKKKAVQLAASMLLAATQQTVAQRQMERLDRGVVALAAKEGEVFVSWRLLADDPPEVAFNIYRTDGQGNSEKLNGTPLAGPTYYVDTKLPTQSSAIGYFVKPVVGQQEGEASPVCRVDLNDFANYLTIDLEPLPGYTAGDASVGDLDGDGAYEIVLHRTGRARDNSHDGFTDPPVLEAYKLDGTFLWRIYLGRNIREGAHYTQFMVYDLDGDGKAEVACKTADGTIDGMGVTIGDSTKDWRNEQGRILEGPEFLTVFEGASGRALATVDYIPGRDPIDGWGTPRHTDNRGNRSDRFLAAVAYLDGRLPSLVMCRGYYARSVIAAWDFRHGKLTQRWVFDSKNGTDPYSGQGFHNLSVADIDGDGNDEIIYGAMVVDHDGQPLYTTGWGHGDAQHLGDLIPSRPGLEIFTVHEKPPVHRPGAALRDARTGEALWLGAFGQDVGRGVAANIDADNPGAEFWFSGSGGLLNADGKRIGPQPSSTNFLIWWDGDLTRELLDGITIDKYRHGPIFRAEGCVAINGTKATPVLSADILGDWREEVIFPTADHRSLRIYSTTIPTPHRLVTLMRDPQYRLSVAWQNVAYNQPPHTSFYMGEDRPPKKPSQQ</sequence>
<dbReference type="Pfam" id="PF21348">
    <property type="entry name" value="RGL11_C"/>
    <property type="match status" value="1"/>
</dbReference>
<evidence type="ECO:0000259" key="3">
    <source>
        <dbReference type="Pfam" id="PF21348"/>
    </source>
</evidence>
<evidence type="ECO:0000313" key="4">
    <source>
        <dbReference type="EMBL" id="SFB81070.1"/>
    </source>
</evidence>
<dbReference type="GO" id="GO:0016829">
    <property type="term" value="F:lyase activity"/>
    <property type="evidence" value="ECO:0007669"/>
    <property type="project" value="UniProtKB-KW"/>
</dbReference>
<gene>
    <name evidence="4" type="ORF">SAMN05421747_101256</name>
</gene>
<dbReference type="EMBL" id="FOLL01000001">
    <property type="protein sequence ID" value="SFB81070.1"/>
    <property type="molecule type" value="Genomic_DNA"/>
</dbReference>
<dbReference type="Pfam" id="PF18370">
    <property type="entry name" value="RGI_lyase"/>
    <property type="match status" value="1"/>
</dbReference>
<dbReference type="InterPro" id="IPR028994">
    <property type="entry name" value="Integrin_alpha_N"/>
</dbReference>
<feature type="domain" description="Rhamnogalacturonan I lyase beta-sheet" evidence="2">
    <location>
        <begin position="27"/>
        <end position="118"/>
    </location>
</feature>
<evidence type="ECO:0000256" key="1">
    <source>
        <dbReference type="SAM" id="SignalP"/>
    </source>
</evidence>
<dbReference type="Proteomes" id="UP000199577">
    <property type="component" value="Unassembled WGS sequence"/>
</dbReference>
<proteinExistence type="predicted"/>
<dbReference type="AlphaFoldDB" id="A0A1I1E7Y7"/>
<dbReference type="InterPro" id="IPR049366">
    <property type="entry name" value="RGL11_C"/>
</dbReference>
<keyword evidence="4" id="KW-0456">Lyase</keyword>
<dbReference type="PANTHER" id="PTHR43118:SF1">
    <property type="entry name" value="RHAMNOGALACTURONAN LYASE (EUROFUNG)"/>
    <property type="match status" value="1"/>
</dbReference>
<dbReference type="STRING" id="623281.SAMN05421747_101256"/>
<dbReference type="InterPro" id="IPR013783">
    <property type="entry name" value="Ig-like_fold"/>
</dbReference>
<feature type="chain" id="PRO_5011623621" evidence="1">
    <location>
        <begin position="26"/>
        <end position="607"/>
    </location>
</feature>
<accession>A0A1I1E7Y7</accession>